<feature type="transmembrane region" description="Helical" evidence="2">
    <location>
        <begin position="346"/>
        <end position="364"/>
    </location>
</feature>
<evidence type="ECO:0000313" key="4">
    <source>
        <dbReference type="Proteomes" id="UP000680304"/>
    </source>
</evidence>
<gene>
    <name evidence="3" type="ORF">PACILC2_06920</name>
</gene>
<keyword evidence="4" id="KW-1185">Reference proteome</keyword>
<comment type="caution">
    <text evidence="3">The sequence shown here is derived from an EMBL/GenBank/DDBJ whole genome shotgun (WGS) entry which is preliminary data.</text>
</comment>
<feature type="transmembrane region" description="Helical" evidence="2">
    <location>
        <begin position="314"/>
        <end position="334"/>
    </location>
</feature>
<feature type="region of interest" description="Disordered" evidence="1">
    <location>
        <begin position="597"/>
        <end position="618"/>
    </location>
</feature>
<evidence type="ECO:0000256" key="1">
    <source>
        <dbReference type="SAM" id="MobiDB-lite"/>
    </source>
</evidence>
<protein>
    <recommendedName>
        <fullName evidence="5">Phage tail tape measure protein domain-containing protein</fullName>
    </recommendedName>
</protein>
<name>A0ABQ4N1S5_9BACL</name>
<evidence type="ECO:0008006" key="5">
    <source>
        <dbReference type="Google" id="ProtNLM"/>
    </source>
</evidence>
<feature type="transmembrane region" description="Helical" evidence="2">
    <location>
        <begin position="280"/>
        <end position="302"/>
    </location>
</feature>
<sequence>MSTDVSNKALDADQMTSDSINKTFNNTIHEQAEMNQAQEKVNQKLEETDRKSVQFLRKVKHLASSFLKVEGAVQLVSSTIGAAMKEQEALNAVIAKAGNPKLGKAIYDQSRKQAIRYGQDPNAAVSASMAFMSATTNPAELSELNKLAIRLSKLNPKAGLEGAAAAMKDALTGDYSALTGQFEIGEELVTGSGVDKAGQQGDMSAFIEGMNQLLNAKNMTEEALATMMDSPAAKWNQVTLAFHEGLIQSGMTALQAFTPLLDMLIATFESGRFQPFFDGLAAGLTWGIQLISVMAMTAIWLYNVISTSWPNIEYVVWGIAAAVGTLAALIRGVTLAQSVLNMVMRANPIVLITSLIFGLIFAFVRFGQTQENFAAGFKRIWKSIVDRVKEFISFINKIPGINIDVDSSAKEAAESGSAMADSAKDKTALETAADQQKLKEKLESYQDQLPANSLPDSLLEAGKASNKWAQGADAVPTPGPAAAAAVPAGGKMPDMNRVNEVGRINETVDISSEDLKMMRELAEMKNIQNFVTLTPTVNVQTGDINSGSDEKRSSPAFGRCWKRNSPRLPRGYMRHELRSEAVLQQWERNAHHASHAVLHRSVGRKRGENLSGGGARAN</sequence>
<keyword evidence="2" id="KW-1133">Transmembrane helix</keyword>
<keyword evidence="2" id="KW-0812">Transmembrane</keyword>
<dbReference type="EMBL" id="BOVJ01000020">
    <property type="protein sequence ID" value="GIQ62124.1"/>
    <property type="molecule type" value="Genomic_DNA"/>
</dbReference>
<proteinExistence type="predicted"/>
<reference evidence="3 4" key="1">
    <citation type="submission" date="2021-04" db="EMBL/GenBank/DDBJ databases">
        <title>Draft genome sequence of Paenibacillus cisolokensis, LC2-13A.</title>
        <authorList>
            <person name="Uke A."/>
            <person name="Chhe C."/>
            <person name="Baramee S."/>
            <person name="Kosugi A."/>
        </authorList>
    </citation>
    <scope>NUCLEOTIDE SEQUENCE [LARGE SCALE GENOMIC DNA]</scope>
    <source>
        <strain evidence="3 4">LC2-13A</strain>
    </source>
</reference>
<accession>A0ABQ4N1S5</accession>
<evidence type="ECO:0000313" key="3">
    <source>
        <dbReference type="EMBL" id="GIQ62124.1"/>
    </source>
</evidence>
<keyword evidence="2" id="KW-0472">Membrane</keyword>
<organism evidence="3 4">
    <name type="scientific">Paenibacillus cisolokensis</name>
    <dbReference type="NCBI Taxonomy" id="1658519"/>
    <lineage>
        <taxon>Bacteria</taxon>
        <taxon>Bacillati</taxon>
        <taxon>Bacillota</taxon>
        <taxon>Bacilli</taxon>
        <taxon>Bacillales</taxon>
        <taxon>Paenibacillaceae</taxon>
        <taxon>Paenibacillus</taxon>
    </lineage>
</organism>
<evidence type="ECO:0000256" key="2">
    <source>
        <dbReference type="SAM" id="Phobius"/>
    </source>
</evidence>
<dbReference type="Proteomes" id="UP000680304">
    <property type="component" value="Unassembled WGS sequence"/>
</dbReference>